<dbReference type="InterPro" id="IPR049052">
    <property type="entry name" value="nSTAND1"/>
</dbReference>
<dbReference type="InterPro" id="IPR027417">
    <property type="entry name" value="P-loop_NTPase"/>
</dbReference>
<sequence length="591" mass="67159">MKTLTTNPYVGLRPFEVDESILFFGRNEQTLELLQKLHENHFIAVVGSSGSGKSSLLRAGLIPALKAGYLVDDSDNWFIFIMKPGQNPLYNLVEAVLVELKHQSDSNSINTFVKQLKEVGAEVIIKLIEQSDNLKNASFFLLVDQFEELFRITMEQDDLAKNDEAIDFVNIILELAQQTAIPFYVVITMRSDFIGDCAQFFGLPESMNKSQYLVPRLNRVQLKAVIEGPAKLFGGKIEPTLTSCLINELGKVKDELPILQHVLMRMWEFETTVNKSGSFDLEVLQSIGGIEKALSNHADEALLKMSNEDKIIAKLIFQALTAIDDNNRKIRRPVLLSELKELTGSTEKHLMQIIDLFIRDRRSFVIANSVGNTGDMIFDISHESLIRQWNTLSHWVDEESESAFIYLQLAEAAKQNAQNKKDFLTGSELQLLLNWRDKFKPTAIWASRYKKGFDGCMNYLSASDTERTRLINIEKRKKRKLEHLSYAIMGLLLIIAVGGVSLWQLAKNKENDANRALGNLRAVQAIWLETELNSLESRAKIILGANGCPESIVIAMDRLLKEYEQIDSSTHILTQWEDKIKFIKYKSKYCK</sequence>
<evidence type="ECO:0000259" key="2">
    <source>
        <dbReference type="Pfam" id="PF20703"/>
    </source>
</evidence>
<keyword evidence="1" id="KW-0472">Membrane</keyword>
<proteinExistence type="predicted"/>
<protein>
    <recommendedName>
        <fullName evidence="2">Novel STAND NTPase 1 domain-containing protein</fullName>
    </recommendedName>
</protein>
<evidence type="ECO:0000256" key="1">
    <source>
        <dbReference type="SAM" id="Phobius"/>
    </source>
</evidence>
<dbReference type="Proteomes" id="UP000808349">
    <property type="component" value="Unassembled WGS sequence"/>
</dbReference>
<dbReference type="Pfam" id="PF20703">
    <property type="entry name" value="nSTAND1"/>
    <property type="match status" value="1"/>
</dbReference>
<evidence type="ECO:0000313" key="3">
    <source>
        <dbReference type="EMBL" id="MBK9715930.1"/>
    </source>
</evidence>
<evidence type="ECO:0000313" key="4">
    <source>
        <dbReference type="Proteomes" id="UP000808349"/>
    </source>
</evidence>
<dbReference type="SUPFAM" id="SSF52540">
    <property type="entry name" value="P-loop containing nucleoside triphosphate hydrolases"/>
    <property type="match status" value="1"/>
</dbReference>
<dbReference type="Gene3D" id="3.40.50.300">
    <property type="entry name" value="P-loop containing nucleotide triphosphate hydrolases"/>
    <property type="match status" value="1"/>
</dbReference>
<keyword evidence="1" id="KW-1133">Transmembrane helix</keyword>
<organism evidence="3 4">
    <name type="scientific">Candidatus Defluviibacterium haderslevense</name>
    <dbReference type="NCBI Taxonomy" id="2981993"/>
    <lineage>
        <taxon>Bacteria</taxon>
        <taxon>Pseudomonadati</taxon>
        <taxon>Bacteroidota</taxon>
        <taxon>Saprospiria</taxon>
        <taxon>Saprospirales</taxon>
        <taxon>Saprospiraceae</taxon>
        <taxon>Candidatus Defluviibacterium</taxon>
    </lineage>
</organism>
<name>A0A9D7XCV0_9BACT</name>
<feature type="domain" description="Novel STAND NTPase 1" evidence="2">
    <location>
        <begin position="8"/>
        <end position="422"/>
    </location>
</feature>
<dbReference type="EMBL" id="JADKFW010000001">
    <property type="protein sequence ID" value="MBK9715930.1"/>
    <property type="molecule type" value="Genomic_DNA"/>
</dbReference>
<reference evidence="3 4" key="1">
    <citation type="submission" date="2020-10" db="EMBL/GenBank/DDBJ databases">
        <title>Connecting structure to function with the recovery of over 1000 high-quality activated sludge metagenome-assembled genomes encoding full-length rRNA genes using long-read sequencing.</title>
        <authorList>
            <person name="Singleton C.M."/>
            <person name="Petriglieri F."/>
            <person name="Kristensen J.M."/>
            <person name="Kirkegaard R.H."/>
            <person name="Michaelsen T.Y."/>
            <person name="Andersen M.H."/>
            <person name="Karst S.M."/>
            <person name="Dueholm M.S."/>
            <person name="Nielsen P.H."/>
            <person name="Albertsen M."/>
        </authorList>
    </citation>
    <scope>NUCLEOTIDE SEQUENCE [LARGE SCALE GENOMIC DNA]</scope>
    <source>
        <strain evidence="3">Ribe_18-Q3-R11-54_BAT3C.373</strain>
    </source>
</reference>
<dbReference type="AlphaFoldDB" id="A0A9D7XCV0"/>
<keyword evidence="1" id="KW-0812">Transmembrane</keyword>
<feature type="transmembrane region" description="Helical" evidence="1">
    <location>
        <begin position="484"/>
        <end position="506"/>
    </location>
</feature>
<comment type="caution">
    <text evidence="3">The sequence shown here is derived from an EMBL/GenBank/DDBJ whole genome shotgun (WGS) entry which is preliminary data.</text>
</comment>
<gene>
    <name evidence="3" type="ORF">IPO85_00050</name>
</gene>
<accession>A0A9D7XCV0</accession>